<proteinExistence type="predicted"/>
<organism evidence="1 2">
    <name type="scientific">Candidatus Methanogaster sp</name>
    <dbReference type="NCBI Taxonomy" id="3386292"/>
    <lineage>
        <taxon>Archaea</taxon>
        <taxon>Methanobacteriati</taxon>
        <taxon>Methanobacteriota</taxon>
        <taxon>Stenosarchaea group</taxon>
        <taxon>Methanomicrobia</taxon>
        <taxon>Methanosarcinales</taxon>
        <taxon>ANME-2 cluster</taxon>
        <taxon>Candidatus Methanogasteraceae</taxon>
        <taxon>Candidatus Methanogaster</taxon>
    </lineage>
</organism>
<evidence type="ECO:0000313" key="1">
    <source>
        <dbReference type="EMBL" id="PXF59996.1"/>
    </source>
</evidence>
<comment type="caution">
    <text evidence="1">The sequence shown here is derived from an EMBL/GenBank/DDBJ whole genome shotgun (WGS) entry which is preliminary data.</text>
</comment>
<gene>
    <name evidence="1" type="ORF">C4B59_10230</name>
</gene>
<reference evidence="1" key="1">
    <citation type="submission" date="2018-01" db="EMBL/GenBank/DDBJ databases">
        <authorList>
            <person name="Krukenberg V."/>
        </authorList>
    </citation>
    <scope>NUCLEOTIDE SEQUENCE</scope>
    <source>
        <strain evidence="1">E20ANME2</strain>
    </source>
</reference>
<protein>
    <submittedName>
        <fullName evidence="1">Uncharacterized protein</fullName>
    </submittedName>
</protein>
<dbReference type="EMBL" id="PQXF01000020">
    <property type="protein sequence ID" value="PXF59996.1"/>
    <property type="molecule type" value="Genomic_DNA"/>
</dbReference>
<accession>A0AC61L1Q3</accession>
<dbReference type="Proteomes" id="UP000248329">
    <property type="component" value="Unassembled WGS sequence"/>
</dbReference>
<evidence type="ECO:0000313" key="2">
    <source>
        <dbReference type="Proteomes" id="UP000248329"/>
    </source>
</evidence>
<name>A0AC61L1Q3_9EURY</name>
<sequence length="70" mass="8104">MFLYHDGEEVDSSIAYMHSTEGLSWQRRTYRLDTDNDGDRIEHDSTFWGVGVACARKSRDFLICSGRLKT</sequence>